<name>A0A099KFN7_COLPS</name>
<dbReference type="PANTHER" id="PTHR35603">
    <property type="match status" value="1"/>
</dbReference>
<organism evidence="5 6">
    <name type="scientific">Colwellia psychrerythraea</name>
    <name type="common">Vibrio psychroerythus</name>
    <dbReference type="NCBI Taxonomy" id="28229"/>
    <lineage>
        <taxon>Bacteria</taxon>
        <taxon>Pseudomonadati</taxon>
        <taxon>Pseudomonadota</taxon>
        <taxon>Gammaproteobacteria</taxon>
        <taxon>Alteromonadales</taxon>
        <taxon>Colwelliaceae</taxon>
        <taxon>Colwellia</taxon>
    </lineage>
</organism>
<dbReference type="Proteomes" id="UP000029843">
    <property type="component" value="Unassembled WGS sequence"/>
</dbReference>
<protein>
    <submittedName>
        <fullName evidence="5">17 kDa surface antigen</fullName>
    </submittedName>
</protein>
<dbReference type="InterPro" id="IPR008816">
    <property type="entry name" value="Gly_zipper_2TM_dom"/>
</dbReference>
<proteinExistence type="predicted"/>
<evidence type="ECO:0000256" key="2">
    <source>
        <dbReference type="ARBA" id="ARBA00023136"/>
    </source>
</evidence>
<evidence type="ECO:0000313" key="5">
    <source>
        <dbReference type="EMBL" id="KGJ88827.1"/>
    </source>
</evidence>
<evidence type="ECO:0000313" key="6">
    <source>
        <dbReference type="Proteomes" id="UP000029843"/>
    </source>
</evidence>
<dbReference type="GO" id="GO:0019867">
    <property type="term" value="C:outer membrane"/>
    <property type="evidence" value="ECO:0007669"/>
    <property type="project" value="InterPro"/>
</dbReference>
<feature type="chain" id="PRO_5001957185" evidence="3">
    <location>
        <begin position="23"/>
        <end position="160"/>
    </location>
</feature>
<comment type="subcellular location">
    <subcellularLocation>
        <location evidence="1">Membrane</location>
    </subcellularLocation>
</comment>
<evidence type="ECO:0000259" key="4">
    <source>
        <dbReference type="Pfam" id="PF05433"/>
    </source>
</evidence>
<dbReference type="InterPro" id="IPR051407">
    <property type="entry name" value="Bact_OM_lipoprot/Surf_antigen"/>
</dbReference>
<dbReference type="OrthoDB" id="6291231at2"/>
<keyword evidence="2" id="KW-0472">Membrane</keyword>
<dbReference type="Pfam" id="PF05433">
    <property type="entry name" value="Rick_17kDa_Anti"/>
    <property type="match status" value="1"/>
</dbReference>
<keyword evidence="3" id="KW-0732">Signal</keyword>
<gene>
    <name evidence="5" type="ORF">ND2E_0120</name>
</gene>
<accession>A0A099KFN7</accession>
<feature type="signal peptide" evidence="3">
    <location>
        <begin position="1"/>
        <end position="22"/>
    </location>
</feature>
<dbReference type="PATRIC" id="fig|28229.4.peg.3057"/>
<dbReference type="RefSeq" id="WP_033094734.1">
    <property type="nucleotide sequence ID" value="NZ_JQED01000042.1"/>
</dbReference>
<evidence type="ECO:0000256" key="3">
    <source>
        <dbReference type="SAM" id="SignalP"/>
    </source>
</evidence>
<dbReference type="AlphaFoldDB" id="A0A099KFN7"/>
<dbReference type="PANTHER" id="PTHR35603:SF2">
    <property type="entry name" value="OUTER MEMBRANE LIPOPROTEIN"/>
    <property type="match status" value="1"/>
</dbReference>
<evidence type="ECO:0000256" key="1">
    <source>
        <dbReference type="ARBA" id="ARBA00004370"/>
    </source>
</evidence>
<sequence precursor="true">MKTLMLTSLTLLTFFFCNVASADYDRNKAVPVEQVLFGTVISARNVSQEELIQDKNSGWKTFGGALIGGAIGNQFGGGSGRDIATVLGAVIGGAVANNRSQDRTVVIHLVELMIEVDCAEQQCQQYMVIQDYDPQMVFHHQDAVRMVYLANGNVRIDKQF</sequence>
<reference evidence="5 6" key="1">
    <citation type="submission" date="2014-08" db="EMBL/GenBank/DDBJ databases">
        <title>Genomic and Phenotypic Diversity of Colwellia psychrerythraea strains from Disparate Marine Basins.</title>
        <authorList>
            <person name="Techtmann S.M."/>
            <person name="Stelling S.C."/>
            <person name="Utturkar S.M."/>
            <person name="Alshibli N."/>
            <person name="Harris A."/>
            <person name="Brown S.D."/>
            <person name="Hazen T.C."/>
        </authorList>
    </citation>
    <scope>NUCLEOTIDE SEQUENCE [LARGE SCALE GENOMIC DNA]</scope>
    <source>
        <strain evidence="5 6">ND2E</strain>
    </source>
</reference>
<dbReference type="EMBL" id="JQED01000042">
    <property type="protein sequence ID" value="KGJ88827.1"/>
    <property type="molecule type" value="Genomic_DNA"/>
</dbReference>
<feature type="domain" description="Glycine zipper 2TM" evidence="4">
    <location>
        <begin position="61"/>
        <end position="98"/>
    </location>
</feature>
<comment type="caution">
    <text evidence="5">The sequence shown here is derived from an EMBL/GenBank/DDBJ whole genome shotgun (WGS) entry which is preliminary data.</text>
</comment>